<reference evidence="2 3" key="1">
    <citation type="journal article" date="2014" name="Genome Biol. Evol.">
        <title>The secreted proteins of Achlya hypogyna and Thraustotheca clavata identify the ancestral oomycete secretome and reveal gene acquisitions by horizontal gene transfer.</title>
        <authorList>
            <person name="Misner I."/>
            <person name="Blouin N."/>
            <person name="Leonard G."/>
            <person name="Richards T.A."/>
            <person name="Lane C.E."/>
        </authorList>
    </citation>
    <scope>NUCLEOTIDE SEQUENCE [LARGE SCALE GENOMIC DNA]</scope>
    <source>
        <strain evidence="2 3">ATCC 34112</strain>
    </source>
</reference>
<accession>A0A1V9Y8P6</accession>
<proteinExistence type="predicted"/>
<evidence type="ECO:0000313" key="2">
    <source>
        <dbReference type="EMBL" id="OQR82110.1"/>
    </source>
</evidence>
<protein>
    <submittedName>
        <fullName evidence="2">Uncharacterized protein</fullName>
    </submittedName>
</protein>
<feature type="transmembrane region" description="Helical" evidence="1">
    <location>
        <begin position="823"/>
        <end position="844"/>
    </location>
</feature>
<feature type="transmembrane region" description="Helical" evidence="1">
    <location>
        <begin position="703"/>
        <end position="724"/>
    </location>
</feature>
<evidence type="ECO:0000313" key="3">
    <source>
        <dbReference type="Proteomes" id="UP000243217"/>
    </source>
</evidence>
<comment type="caution">
    <text evidence="2">The sequence shown here is derived from an EMBL/GenBank/DDBJ whole genome shotgun (WGS) entry which is preliminary data.</text>
</comment>
<dbReference type="EMBL" id="JNBS01004837">
    <property type="protein sequence ID" value="OQR82110.1"/>
    <property type="molecule type" value="Genomic_DNA"/>
</dbReference>
<feature type="transmembrane region" description="Helical" evidence="1">
    <location>
        <begin position="878"/>
        <end position="896"/>
    </location>
</feature>
<keyword evidence="1" id="KW-0472">Membrane</keyword>
<keyword evidence="1" id="KW-1133">Transmembrane helix</keyword>
<dbReference type="AlphaFoldDB" id="A0A1V9Y8P6"/>
<evidence type="ECO:0000256" key="1">
    <source>
        <dbReference type="SAM" id="Phobius"/>
    </source>
</evidence>
<feature type="transmembrane region" description="Helical" evidence="1">
    <location>
        <begin position="170"/>
        <end position="191"/>
    </location>
</feature>
<dbReference type="Proteomes" id="UP000243217">
    <property type="component" value="Unassembled WGS sequence"/>
</dbReference>
<sequence>MTITTTVVLVVVAVFTTVLYMNGNAGLSSHHLLFFNRVAGPVWLGRPLTLLRGTTSIIILSTSPIVFDSSMGLGRFHFEPRSIFYRFLFASEALWFTDVTSDIFLIFTHDIARVQAPVSSLIFWLAVVCLESASPIRATAMIDRSCTRVNMDFDLTCTSGTVNIGSFARVLTIVGLDFLSVFIGSAIALMYQKCNSKTIETSMINMLPASALAFCPVKGDLWTMNASTACMSGIFRFYINGAHCVLDTKLWVVFTKKELMTHVKPLKSVNIPTTMSIPVTQDHNRRQKLFLILGLLYLVGTVGGSLSYIQLADVNFSNDFWWANFNSTGTLTFIVNWYDKYRAFTSYLPNIQLDNVSFADIIDYSQGSTVVIYSPLYASMVQFNVANDIALAIYGLRQTDGCLIPWIATQYCWLDFDRLYPMAATSRRQERCEKYKSNGAVYLEAPLRNIIWSEFESCWGKSFEIAIAKDLQDSSWINNVKSNLNSVAEEIVYWSNCNITSYTVQWQNFKSIGLMDSFYIENAFGISYPINMQTTNGTFRLGQESSMKMYWTFARDLWAVNTNESLFVALVDEIAYQKDYFSLPVIISLMPVLMDIKPHLITGGSFLCAQMPAPASAFYGMGIFYSFDVSCGLALSNPVLSDPTMIIFCWMYFYDWAMGLREVVHINGDISMIAVISSNISSNTFAIDAMEVPRNLSAYCRALCQYLSFILALLTIASILYSYLNRFTLEGLNLFKINRVGGLVWIERSLLLVQSLTALAILSTCTLELQVIGNVTVLAKTQSDKPQWKINLIKLLPAGEVSWLLYIIQDLAMVFTQETTGSYSPISCIVMWFISMCLSVFIPVTHQAMIDRKCTIDAMDYQLVYSTGTLVIGSLNRFLLLTFTSIGISIVFYIHFNGDTHCQNIMNINRVYYLVVQNIFLIDQIGFIMNCIISIIRQQYSRD</sequence>
<keyword evidence="3" id="KW-1185">Reference proteome</keyword>
<feature type="transmembrane region" description="Helical" evidence="1">
    <location>
        <begin position="911"/>
        <end position="936"/>
    </location>
</feature>
<name>A0A1V9Y8P6_9STRA</name>
<organism evidence="2 3">
    <name type="scientific">Thraustotheca clavata</name>
    <dbReference type="NCBI Taxonomy" id="74557"/>
    <lineage>
        <taxon>Eukaryota</taxon>
        <taxon>Sar</taxon>
        <taxon>Stramenopiles</taxon>
        <taxon>Oomycota</taxon>
        <taxon>Saprolegniomycetes</taxon>
        <taxon>Saprolegniales</taxon>
        <taxon>Achlyaceae</taxon>
        <taxon>Thraustotheca</taxon>
    </lineage>
</organism>
<feature type="transmembrane region" description="Helical" evidence="1">
    <location>
        <begin position="758"/>
        <end position="779"/>
    </location>
</feature>
<feature type="transmembrane region" description="Helical" evidence="1">
    <location>
        <begin position="791"/>
        <end position="808"/>
    </location>
</feature>
<keyword evidence="1" id="KW-0812">Transmembrane</keyword>
<feature type="transmembrane region" description="Helical" evidence="1">
    <location>
        <begin position="321"/>
        <end position="338"/>
    </location>
</feature>
<gene>
    <name evidence="2" type="ORF">THRCLA_11119</name>
</gene>
<feature type="transmembrane region" description="Helical" evidence="1">
    <location>
        <begin position="289"/>
        <end position="309"/>
    </location>
</feature>
<feature type="transmembrane region" description="Helical" evidence="1">
    <location>
        <begin position="6"/>
        <end position="27"/>
    </location>
</feature>